<dbReference type="RefSeq" id="WP_344712836.1">
    <property type="nucleotide sequence ID" value="NZ_BAAAWH010000001.1"/>
</dbReference>
<dbReference type="InterPro" id="IPR053146">
    <property type="entry name" value="QDO-like"/>
</dbReference>
<dbReference type="InterPro" id="IPR013096">
    <property type="entry name" value="Cupin_2"/>
</dbReference>
<evidence type="ECO:0000313" key="3">
    <source>
        <dbReference type="Proteomes" id="UP001589611"/>
    </source>
</evidence>
<accession>A0ABV5T157</accession>
<comment type="caution">
    <text evidence="2">The sequence shown here is derived from an EMBL/GenBank/DDBJ whole genome shotgun (WGS) entry which is preliminary data.</text>
</comment>
<dbReference type="Pfam" id="PF07883">
    <property type="entry name" value="Cupin_2"/>
    <property type="match status" value="1"/>
</dbReference>
<gene>
    <name evidence="2" type="ORF">ACFFPJ_09990</name>
</gene>
<name>A0ABV5T157_9MICO</name>
<evidence type="ECO:0000259" key="1">
    <source>
        <dbReference type="Pfam" id="PF07883"/>
    </source>
</evidence>
<proteinExistence type="predicted"/>
<sequence length="111" mass="12144">MPNIVRAERLRAPQSQTLRFEGRDHGAAVSFFMVNAAPGGGPGTHRHPYAETWHVLEGEATFVVSGQSTLTTAGDTLTVPPHAWHSFHNSGTRGLRVMCIHPSDEIVQEFL</sequence>
<organism evidence="2 3">
    <name type="scientific">Microbacterium terregens</name>
    <dbReference type="NCBI Taxonomy" id="69363"/>
    <lineage>
        <taxon>Bacteria</taxon>
        <taxon>Bacillati</taxon>
        <taxon>Actinomycetota</taxon>
        <taxon>Actinomycetes</taxon>
        <taxon>Micrococcales</taxon>
        <taxon>Microbacteriaceae</taxon>
        <taxon>Microbacterium</taxon>
    </lineage>
</organism>
<dbReference type="SUPFAM" id="SSF51182">
    <property type="entry name" value="RmlC-like cupins"/>
    <property type="match status" value="1"/>
</dbReference>
<dbReference type="EMBL" id="JBHMBE010000003">
    <property type="protein sequence ID" value="MFB9646127.1"/>
    <property type="molecule type" value="Genomic_DNA"/>
</dbReference>
<keyword evidence="3" id="KW-1185">Reference proteome</keyword>
<reference evidence="2 3" key="1">
    <citation type="submission" date="2024-09" db="EMBL/GenBank/DDBJ databases">
        <authorList>
            <person name="Sun Q."/>
            <person name="Mori K."/>
        </authorList>
    </citation>
    <scope>NUCLEOTIDE SEQUENCE [LARGE SCALE GENOMIC DNA]</scope>
    <source>
        <strain evidence="2 3">JCM 1342</strain>
    </source>
</reference>
<protein>
    <submittedName>
        <fullName evidence="2">Cupin domain-containing protein</fullName>
    </submittedName>
</protein>
<dbReference type="Gene3D" id="2.60.120.10">
    <property type="entry name" value="Jelly Rolls"/>
    <property type="match status" value="1"/>
</dbReference>
<dbReference type="PANTHER" id="PTHR36440">
    <property type="entry name" value="PUTATIVE (AFU_ORTHOLOGUE AFUA_8G07350)-RELATED"/>
    <property type="match status" value="1"/>
</dbReference>
<dbReference type="InterPro" id="IPR011051">
    <property type="entry name" value="RmlC_Cupin_sf"/>
</dbReference>
<dbReference type="InterPro" id="IPR014710">
    <property type="entry name" value="RmlC-like_jellyroll"/>
</dbReference>
<dbReference type="PANTHER" id="PTHR36440:SF1">
    <property type="entry name" value="PUTATIVE (AFU_ORTHOLOGUE AFUA_8G07350)-RELATED"/>
    <property type="match status" value="1"/>
</dbReference>
<dbReference type="Proteomes" id="UP001589611">
    <property type="component" value="Unassembled WGS sequence"/>
</dbReference>
<evidence type="ECO:0000313" key="2">
    <source>
        <dbReference type="EMBL" id="MFB9646127.1"/>
    </source>
</evidence>
<feature type="domain" description="Cupin type-2" evidence="1">
    <location>
        <begin position="33"/>
        <end position="100"/>
    </location>
</feature>